<dbReference type="Proteomes" id="UP001589896">
    <property type="component" value="Unassembled WGS sequence"/>
</dbReference>
<organism evidence="1 2">
    <name type="scientific">Lysobacter korlensis</name>
    <dbReference type="NCBI Taxonomy" id="553636"/>
    <lineage>
        <taxon>Bacteria</taxon>
        <taxon>Pseudomonadati</taxon>
        <taxon>Pseudomonadota</taxon>
        <taxon>Gammaproteobacteria</taxon>
        <taxon>Lysobacterales</taxon>
        <taxon>Lysobacteraceae</taxon>
        <taxon>Lysobacter</taxon>
    </lineage>
</organism>
<dbReference type="SUPFAM" id="SSF52980">
    <property type="entry name" value="Restriction endonuclease-like"/>
    <property type="match status" value="1"/>
</dbReference>
<accession>A0ABV6RZK7</accession>
<gene>
    <name evidence="1" type="ORF">ACFFGH_31695</name>
</gene>
<evidence type="ECO:0000313" key="1">
    <source>
        <dbReference type="EMBL" id="MFC0682417.1"/>
    </source>
</evidence>
<dbReference type="RefSeq" id="WP_386676417.1">
    <property type="nucleotide sequence ID" value="NZ_JBHLTG010000013.1"/>
</dbReference>
<reference evidence="1 2" key="1">
    <citation type="submission" date="2024-09" db="EMBL/GenBank/DDBJ databases">
        <authorList>
            <person name="Sun Q."/>
            <person name="Mori K."/>
        </authorList>
    </citation>
    <scope>NUCLEOTIDE SEQUENCE [LARGE SCALE GENOMIC DNA]</scope>
    <source>
        <strain evidence="1 2">KCTC 23076</strain>
    </source>
</reference>
<name>A0ABV6RZK7_9GAMM</name>
<comment type="caution">
    <text evidence="1">The sequence shown here is derived from an EMBL/GenBank/DDBJ whole genome shotgun (WGS) entry which is preliminary data.</text>
</comment>
<dbReference type="Gene3D" id="3.40.960.10">
    <property type="entry name" value="VSR Endonuclease"/>
    <property type="match status" value="1"/>
</dbReference>
<sequence>MTRRAPLPEGIEPERFLARDARAAGSTSDRLRAADLSRPFWGVRTARPAESTADRCRALALRLPAEGCFSHSTAAILFGAPLPSRLEGAPGLHVTVPRGQRAMDAAGVVGHQLTLSDSDVGTVLGLPVTKPARTWCDLASLLSLAELVAVGDHLLGRGAPLVSRHELAAASVRYASSRGARTRRAALPLLSARAESPAESRLRVLLVTAGYADLVVNEPVYDKAGRFLARPDLRFRHVPVILEYEGDHHRSDKAQWRKDIARVERLQSHGWHVVRVTADDLANPSALLRRLRSLLSQL</sequence>
<keyword evidence="2" id="KW-1185">Reference proteome</keyword>
<dbReference type="InterPro" id="IPR011335">
    <property type="entry name" value="Restrct_endonuc-II-like"/>
</dbReference>
<evidence type="ECO:0000313" key="2">
    <source>
        <dbReference type="Proteomes" id="UP001589896"/>
    </source>
</evidence>
<proteinExistence type="predicted"/>
<dbReference type="EMBL" id="JBHLTG010000013">
    <property type="protein sequence ID" value="MFC0682417.1"/>
    <property type="molecule type" value="Genomic_DNA"/>
</dbReference>
<protein>
    <recommendedName>
        <fullName evidence="3">DUF559 domain-containing protein</fullName>
    </recommendedName>
</protein>
<evidence type="ECO:0008006" key="3">
    <source>
        <dbReference type="Google" id="ProtNLM"/>
    </source>
</evidence>